<dbReference type="InterPro" id="IPR004358">
    <property type="entry name" value="Sig_transdc_His_kin-like_C"/>
</dbReference>
<dbReference type="CDD" id="cd00082">
    <property type="entry name" value="HisKA"/>
    <property type="match status" value="1"/>
</dbReference>
<proteinExistence type="predicted"/>
<feature type="domain" description="Response regulatory" evidence="5">
    <location>
        <begin position="962"/>
        <end position="1101"/>
    </location>
</feature>
<dbReference type="InterPro" id="IPR003661">
    <property type="entry name" value="HisK_dim/P_dom"/>
</dbReference>
<keyword evidence="3" id="KW-0472">Membrane</keyword>
<dbReference type="EMBL" id="CAMPGE010029727">
    <property type="protein sequence ID" value="CAI2387210.1"/>
    <property type="molecule type" value="Genomic_DNA"/>
</dbReference>
<dbReference type="PROSITE" id="PS50109">
    <property type="entry name" value="HIS_KIN"/>
    <property type="match status" value="1"/>
</dbReference>
<dbReference type="SMART" id="SM00388">
    <property type="entry name" value="HisKA"/>
    <property type="match status" value="1"/>
</dbReference>
<dbReference type="AlphaFoldDB" id="A0AAD1Y9M8"/>
<dbReference type="Pfam" id="PF00072">
    <property type="entry name" value="Response_reg"/>
    <property type="match status" value="1"/>
</dbReference>
<dbReference type="SMART" id="SM00448">
    <property type="entry name" value="REC"/>
    <property type="match status" value="1"/>
</dbReference>
<keyword evidence="7" id="KW-1185">Reference proteome</keyword>
<dbReference type="GO" id="GO:0000155">
    <property type="term" value="F:phosphorelay sensor kinase activity"/>
    <property type="evidence" value="ECO:0007669"/>
    <property type="project" value="InterPro"/>
</dbReference>
<dbReference type="SUPFAM" id="SSF52172">
    <property type="entry name" value="CheY-like"/>
    <property type="match status" value="1"/>
</dbReference>
<keyword evidence="1 2" id="KW-0597">Phosphoprotein</keyword>
<feature type="domain" description="Histidine kinase" evidence="4">
    <location>
        <begin position="373"/>
        <end position="603"/>
    </location>
</feature>
<evidence type="ECO:0000259" key="4">
    <source>
        <dbReference type="PROSITE" id="PS50109"/>
    </source>
</evidence>
<reference evidence="6" key="1">
    <citation type="submission" date="2023-07" db="EMBL/GenBank/DDBJ databases">
        <authorList>
            <consortium name="AG Swart"/>
            <person name="Singh M."/>
            <person name="Singh A."/>
            <person name="Seah K."/>
            <person name="Emmerich C."/>
        </authorList>
    </citation>
    <scope>NUCLEOTIDE SEQUENCE</scope>
    <source>
        <strain evidence="6">DP1</strain>
    </source>
</reference>
<dbReference type="SMART" id="SM00387">
    <property type="entry name" value="HATPase_c"/>
    <property type="match status" value="1"/>
</dbReference>
<sequence length="1102" mass="127153">MEIDQKRNLEDYLSQDLMDSRCRVACKSLDGRDLPAEKETEPEGVWKFKDYVDFAVKFVKESNMNIYVCAIVVSLTGLTLCEFWIQLFKGEIDKFGLMMKLGILIMYKVWKMVAGVVFTKICDRKTSKTHILSDLHLYNLDFNSNLQSKFYFYTNIVSVLFFNRLLSSVDSYSPDCNMADNLKKSLIHDNILPAINPISFLTQEWATLILFILVYFEIVTVIQDHTAPFESAIEETRSKLLKFEKIVSKCPTPLIVTTIPPKKIITSQSGRSLIENFNLFKKKEILKTKFLLATEEEDYYYELKDIILLLEQEGFSEARLEKEKPSGGYLLRIQTFEHNGDHFYAFELEDITDIKEGEEEKALNKFKSVMFASMTHEIRTPLNAIINSCDVLLMNQQSDPMIKNCAEICKSSASLLMYMSYNILDYCRMETGEFREERIPFFVFNLLNKIALISEPHAKLKNLIFELEIEDEFESLKVENDERRIIQVLLNLIMNAVKYTTQGKVRLRITQFNISFKIDEETIEKFYLLFTVADTGDGISEDKQSKLFTLFGVSRGEDYTQSTSSGLGLAVAQNIISNIGGCLCFFSKENRGSIFTFAIPLNFLDQSEEDFDFTDEITMLTTENLKLHIMSNIEEDFEELMADMYEENSLPEREIEQLENSEEDPDCNPNGVFTIGEIISEDYENSKMRFKSKSKLMKMADLIGKPSTNNLIQDLSDYGVPKEFEDDLEDEVSRPKLFLEQNVSSKRFSSALHNDTQKFNIQVESFSSSSIEQHMHKCSPLLKTPKEESKKNLALSLRSSKSLSWPENQNLSQLKSSPEKDLKLKKFGSMTNKTKCNILRKRTVQQEDRSSDKIKKAYQSIKVNKRKSYLQPLYGKDIGNMGEPKFGQSLQGDKEIDLFKNSFEISQQFKEEIISEAKSEDEKDESKYNSHQSRKTEKFYQRVSSSNVIEESEEIRTCGCAQILIVDDNAFNSQVLFMMIKSLKDDANAEDSPFKDIDIKVDMVFDGYAAIDQIKKRMSNSCCKFYKIIFMDINMPKIDGFETTKLIWKTVGEEQKNMVVIALTAMPWSELSDDLEEAGIMYYIQKPIDKDNLETVLQKFIN</sequence>
<dbReference type="CDD" id="cd17546">
    <property type="entry name" value="REC_hyHK_CKI1_RcsC-like"/>
    <property type="match status" value="1"/>
</dbReference>
<dbReference type="Pfam" id="PF00512">
    <property type="entry name" value="HisKA"/>
    <property type="match status" value="1"/>
</dbReference>
<name>A0AAD1Y9M8_EUPCR</name>
<feature type="transmembrane region" description="Helical" evidence="3">
    <location>
        <begin position="64"/>
        <end position="85"/>
    </location>
</feature>
<feature type="modified residue" description="4-aspartylphosphate" evidence="2">
    <location>
        <position position="1032"/>
    </location>
</feature>
<gene>
    <name evidence="6" type="ORF">ECRASSUSDP1_LOCUS28839</name>
</gene>
<dbReference type="Gene3D" id="1.10.287.130">
    <property type="match status" value="1"/>
</dbReference>
<keyword evidence="3" id="KW-0812">Transmembrane</keyword>
<dbReference type="Gene3D" id="3.30.565.10">
    <property type="entry name" value="Histidine kinase-like ATPase, C-terminal domain"/>
    <property type="match status" value="1"/>
</dbReference>
<dbReference type="Gene3D" id="3.40.50.2300">
    <property type="match status" value="1"/>
</dbReference>
<dbReference type="SUPFAM" id="SSF55874">
    <property type="entry name" value="ATPase domain of HSP90 chaperone/DNA topoisomerase II/histidine kinase"/>
    <property type="match status" value="1"/>
</dbReference>
<comment type="caution">
    <text evidence="6">The sequence shown here is derived from an EMBL/GenBank/DDBJ whole genome shotgun (WGS) entry which is preliminary data.</text>
</comment>
<dbReference type="InterPro" id="IPR001789">
    <property type="entry name" value="Sig_transdc_resp-reg_receiver"/>
</dbReference>
<evidence type="ECO:0000256" key="1">
    <source>
        <dbReference type="ARBA" id="ARBA00022553"/>
    </source>
</evidence>
<dbReference type="SUPFAM" id="SSF47384">
    <property type="entry name" value="Homodimeric domain of signal transducing histidine kinase"/>
    <property type="match status" value="1"/>
</dbReference>
<evidence type="ECO:0000259" key="5">
    <source>
        <dbReference type="PROSITE" id="PS50110"/>
    </source>
</evidence>
<accession>A0AAD1Y9M8</accession>
<protein>
    <recommendedName>
        <fullName evidence="8">Histidine kinase</fullName>
    </recommendedName>
</protein>
<dbReference type="InterPro" id="IPR005467">
    <property type="entry name" value="His_kinase_dom"/>
</dbReference>
<evidence type="ECO:0000313" key="7">
    <source>
        <dbReference type="Proteomes" id="UP001295684"/>
    </source>
</evidence>
<dbReference type="Proteomes" id="UP001295684">
    <property type="component" value="Unassembled WGS sequence"/>
</dbReference>
<evidence type="ECO:0008006" key="8">
    <source>
        <dbReference type="Google" id="ProtNLM"/>
    </source>
</evidence>
<evidence type="ECO:0000313" key="6">
    <source>
        <dbReference type="EMBL" id="CAI2387210.1"/>
    </source>
</evidence>
<dbReference type="InterPro" id="IPR003594">
    <property type="entry name" value="HATPase_dom"/>
</dbReference>
<dbReference type="InterPro" id="IPR036890">
    <property type="entry name" value="HATPase_C_sf"/>
</dbReference>
<dbReference type="Pfam" id="PF02518">
    <property type="entry name" value="HATPase_c"/>
    <property type="match status" value="1"/>
</dbReference>
<dbReference type="PANTHER" id="PTHR43719:SF28">
    <property type="entry name" value="PEROXIDE STRESS-ACTIVATED HISTIDINE KINASE MAK1-RELATED"/>
    <property type="match status" value="1"/>
</dbReference>
<dbReference type="PANTHER" id="PTHR43719">
    <property type="entry name" value="TWO-COMPONENT HISTIDINE KINASE"/>
    <property type="match status" value="1"/>
</dbReference>
<evidence type="ECO:0000256" key="3">
    <source>
        <dbReference type="SAM" id="Phobius"/>
    </source>
</evidence>
<dbReference type="InterPro" id="IPR050956">
    <property type="entry name" value="2C_system_His_kinase"/>
</dbReference>
<dbReference type="InterPro" id="IPR011006">
    <property type="entry name" value="CheY-like_superfamily"/>
</dbReference>
<dbReference type="PROSITE" id="PS50110">
    <property type="entry name" value="RESPONSE_REGULATORY"/>
    <property type="match status" value="1"/>
</dbReference>
<organism evidence="6 7">
    <name type="scientific">Euplotes crassus</name>
    <dbReference type="NCBI Taxonomy" id="5936"/>
    <lineage>
        <taxon>Eukaryota</taxon>
        <taxon>Sar</taxon>
        <taxon>Alveolata</taxon>
        <taxon>Ciliophora</taxon>
        <taxon>Intramacronucleata</taxon>
        <taxon>Spirotrichea</taxon>
        <taxon>Hypotrichia</taxon>
        <taxon>Euplotida</taxon>
        <taxon>Euplotidae</taxon>
        <taxon>Moneuplotes</taxon>
    </lineage>
</organism>
<keyword evidence="3" id="KW-1133">Transmembrane helix</keyword>
<dbReference type="PRINTS" id="PR00344">
    <property type="entry name" value="BCTRLSENSOR"/>
</dbReference>
<evidence type="ECO:0000256" key="2">
    <source>
        <dbReference type="PROSITE-ProRule" id="PRU00169"/>
    </source>
</evidence>
<dbReference type="InterPro" id="IPR036097">
    <property type="entry name" value="HisK_dim/P_sf"/>
</dbReference>